<gene>
    <name evidence="13" type="ORF">QJ036_09460</name>
</gene>
<evidence type="ECO:0000256" key="3">
    <source>
        <dbReference type="ARBA" id="ARBA00022475"/>
    </source>
</evidence>
<evidence type="ECO:0000256" key="5">
    <source>
        <dbReference type="ARBA" id="ARBA00022927"/>
    </source>
</evidence>
<protein>
    <submittedName>
        <fullName evidence="13">YidC/Oxa1 family membrane protein insertase</fullName>
    </submittedName>
</protein>
<dbReference type="InterPro" id="IPR001708">
    <property type="entry name" value="YidC/ALB3/OXA1/COX18"/>
</dbReference>
<keyword evidence="4 9" id="KW-0812">Transmembrane</keyword>
<reference evidence="13 14" key="1">
    <citation type="submission" date="2023-05" db="EMBL/GenBank/DDBJ databases">
        <title>[ruminococcus] sp. nov., isolated from a pig farm feces dump.</title>
        <authorList>
            <person name="Chang Y.-H."/>
        </authorList>
    </citation>
    <scope>NUCLEOTIDE SEQUENCE [LARGE SCALE GENOMIC DNA]</scope>
    <source>
        <strain evidence="13 14">YH-rum2234</strain>
    </source>
</reference>
<feature type="domain" description="Membrane insertase YidC/Oxa/ALB C-terminal" evidence="12">
    <location>
        <begin position="37"/>
        <end position="311"/>
    </location>
</feature>
<keyword evidence="5" id="KW-0653">Protein transport</keyword>
<keyword evidence="14" id="KW-1185">Reference proteome</keyword>
<feature type="transmembrane region" description="Helical" evidence="11">
    <location>
        <begin position="275"/>
        <end position="298"/>
    </location>
</feature>
<feature type="compositionally biased region" description="Basic and acidic residues" evidence="10">
    <location>
        <begin position="358"/>
        <end position="370"/>
    </location>
</feature>
<dbReference type="RefSeq" id="WP_283231142.1">
    <property type="nucleotide sequence ID" value="NZ_JASGBQ010000017.1"/>
</dbReference>
<keyword evidence="2" id="KW-0813">Transport</keyword>
<dbReference type="Proteomes" id="UP001300383">
    <property type="component" value="Unassembled WGS sequence"/>
</dbReference>
<dbReference type="Pfam" id="PF02096">
    <property type="entry name" value="60KD_IMP"/>
    <property type="match status" value="1"/>
</dbReference>
<dbReference type="CDD" id="cd20070">
    <property type="entry name" value="5TM_YidC_Alb3"/>
    <property type="match status" value="1"/>
</dbReference>
<evidence type="ECO:0000256" key="10">
    <source>
        <dbReference type="SAM" id="MobiDB-lite"/>
    </source>
</evidence>
<dbReference type="GO" id="GO:0015031">
    <property type="term" value="P:protein transport"/>
    <property type="evidence" value="ECO:0007669"/>
    <property type="project" value="UniProtKB-KW"/>
</dbReference>
<evidence type="ECO:0000256" key="9">
    <source>
        <dbReference type="RuleBase" id="RU003945"/>
    </source>
</evidence>
<keyword evidence="6 11" id="KW-1133">Transmembrane helix</keyword>
<dbReference type="InterPro" id="IPR028055">
    <property type="entry name" value="YidC/Oxa/ALB_C"/>
</dbReference>
<feature type="region of interest" description="Disordered" evidence="10">
    <location>
        <begin position="351"/>
        <end position="408"/>
    </location>
</feature>
<feature type="compositionally biased region" description="Basic and acidic residues" evidence="10">
    <location>
        <begin position="396"/>
        <end position="408"/>
    </location>
</feature>
<dbReference type="PANTHER" id="PTHR12428:SF65">
    <property type="entry name" value="CYTOCHROME C OXIDASE ASSEMBLY PROTEIN COX18, MITOCHONDRIAL"/>
    <property type="match status" value="1"/>
</dbReference>
<evidence type="ECO:0000256" key="6">
    <source>
        <dbReference type="ARBA" id="ARBA00022989"/>
    </source>
</evidence>
<proteinExistence type="inferred from homology"/>
<organism evidence="13 14">
    <name type="scientific">Fusibacillus kribbianus</name>
    <dbReference type="NCBI Taxonomy" id="3044208"/>
    <lineage>
        <taxon>Bacteria</taxon>
        <taxon>Bacillati</taxon>
        <taxon>Bacillota</taxon>
        <taxon>Clostridia</taxon>
        <taxon>Lachnospirales</taxon>
        <taxon>Lachnospiraceae</taxon>
        <taxon>Fusibacillus</taxon>
    </lineage>
</organism>
<dbReference type="AlphaFoldDB" id="A0AAP4EZ66"/>
<evidence type="ECO:0000256" key="11">
    <source>
        <dbReference type="SAM" id="Phobius"/>
    </source>
</evidence>
<dbReference type="EMBL" id="JASGBQ010000017">
    <property type="protein sequence ID" value="MDI9242696.1"/>
    <property type="molecule type" value="Genomic_DNA"/>
</dbReference>
<comment type="similarity">
    <text evidence="9">Belongs to the OXA1/ALB3/YidC family.</text>
</comment>
<evidence type="ECO:0000256" key="7">
    <source>
        <dbReference type="ARBA" id="ARBA00023136"/>
    </source>
</evidence>
<feature type="transmembrane region" description="Helical" evidence="11">
    <location>
        <begin position="233"/>
        <end position="255"/>
    </location>
</feature>
<evidence type="ECO:0000313" key="13">
    <source>
        <dbReference type="EMBL" id="MDI9242696.1"/>
    </source>
</evidence>
<feature type="transmembrane region" description="Helical" evidence="11">
    <location>
        <begin position="35"/>
        <end position="56"/>
    </location>
</feature>
<feature type="compositionally biased region" description="Polar residues" evidence="10">
    <location>
        <begin position="373"/>
        <end position="389"/>
    </location>
</feature>
<dbReference type="GO" id="GO:0051205">
    <property type="term" value="P:protein insertion into membrane"/>
    <property type="evidence" value="ECO:0007669"/>
    <property type="project" value="TreeGrafter"/>
</dbReference>
<keyword evidence="7 11" id="KW-0472">Membrane</keyword>
<feature type="transmembrane region" description="Helical" evidence="11">
    <location>
        <begin position="12"/>
        <end position="29"/>
    </location>
</feature>
<accession>A0AAP4EZ66</accession>
<evidence type="ECO:0000256" key="2">
    <source>
        <dbReference type="ARBA" id="ARBA00022448"/>
    </source>
</evidence>
<evidence type="ECO:0000313" key="14">
    <source>
        <dbReference type="Proteomes" id="UP001300383"/>
    </source>
</evidence>
<dbReference type="PANTHER" id="PTHR12428">
    <property type="entry name" value="OXA1"/>
    <property type="match status" value="1"/>
</dbReference>
<dbReference type="NCBIfam" id="TIGR03592">
    <property type="entry name" value="yidC_oxa1_cterm"/>
    <property type="match status" value="1"/>
</dbReference>
<keyword evidence="8" id="KW-0143">Chaperone</keyword>
<comment type="subcellular location">
    <subcellularLocation>
        <location evidence="1">Cell membrane</location>
        <topology evidence="1">Multi-pass membrane protein</topology>
    </subcellularLocation>
    <subcellularLocation>
        <location evidence="9">Membrane</location>
        <topology evidence="9">Multi-pass membrane protein</topology>
    </subcellularLocation>
</comment>
<evidence type="ECO:0000256" key="1">
    <source>
        <dbReference type="ARBA" id="ARBA00004651"/>
    </source>
</evidence>
<dbReference type="InterPro" id="IPR047196">
    <property type="entry name" value="YidC_ALB_C"/>
</dbReference>
<dbReference type="GO" id="GO:0032977">
    <property type="term" value="F:membrane insertase activity"/>
    <property type="evidence" value="ECO:0007669"/>
    <property type="project" value="InterPro"/>
</dbReference>
<comment type="caution">
    <text evidence="13">The sequence shown here is derived from an EMBL/GenBank/DDBJ whole genome shotgun (WGS) entry which is preliminary data.</text>
</comment>
<keyword evidence="3" id="KW-1003">Cell membrane</keyword>
<sequence length="408" mass="45889">MDFLLLTKSTTFIIGPIATLLGYIMDGIYRIGVHNVAWCIIIFTVIVNILLLPLTIKQQKFMKLNSIMQPELMAIQKKYKDKKDQASVQKAQLEQQAVYDKYGATPTGGCMTTFIQLPILFALYQVIYRIPAYITGIKDMLMNVVTPVMQQPDYINKIAELAEANKLPIDKIDYTVADKLVDLFGKFNEAAWEQLKGIFPALENVITQSSQEFLKVNSFLGGLNLTEAPGFKFSIALIIPILAGLTQWLSVKTMGNNQTQSDDMPGAGAMKSMNTIMPIMSVFFCITFPIGIGIYWVASSTARMLMQIGINQYMKKIDVDDMIKKNIEKRNKKREKKGLPPINANATIKSANKAAEAAARKKELEEERAKKPLTNSTEYYKQKSENMGTIASRARMVQDYEEKKGKKK</sequence>
<name>A0AAP4EZ66_9FIRM</name>
<evidence type="ECO:0000259" key="12">
    <source>
        <dbReference type="Pfam" id="PF02096"/>
    </source>
</evidence>
<evidence type="ECO:0000256" key="8">
    <source>
        <dbReference type="ARBA" id="ARBA00023186"/>
    </source>
</evidence>
<dbReference type="GO" id="GO:0005886">
    <property type="term" value="C:plasma membrane"/>
    <property type="evidence" value="ECO:0007669"/>
    <property type="project" value="UniProtKB-SubCell"/>
</dbReference>
<evidence type="ECO:0000256" key="4">
    <source>
        <dbReference type="ARBA" id="ARBA00022692"/>
    </source>
</evidence>